<dbReference type="Proteomes" id="UP001595748">
    <property type="component" value="Unassembled WGS sequence"/>
</dbReference>
<evidence type="ECO:0000313" key="1">
    <source>
        <dbReference type="EMBL" id="MFC3860183.1"/>
    </source>
</evidence>
<proteinExistence type="predicted"/>
<protein>
    <recommendedName>
        <fullName evidence="3">Nucleoside 2-deoxyribosyltransferase</fullName>
    </recommendedName>
</protein>
<evidence type="ECO:0008006" key="3">
    <source>
        <dbReference type="Google" id="ProtNLM"/>
    </source>
</evidence>
<dbReference type="EMBL" id="JBHRZF010000047">
    <property type="protein sequence ID" value="MFC3860183.1"/>
    <property type="molecule type" value="Genomic_DNA"/>
</dbReference>
<reference evidence="2" key="1">
    <citation type="journal article" date="2019" name="Int. J. Syst. Evol. Microbiol.">
        <title>The Global Catalogue of Microorganisms (GCM) 10K type strain sequencing project: providing services to taxonomists for standard genome sequencing and annotation.</title>
        <authorList>
            <consortium name="The Broad Institute Genomics Platform"/>
            <consortium name="The Broad Institute Genome Sequencing Center for Infectious Disease"/>
            <person name="Wu L."/>
            <person name="Ma J."/>
        </authorList>
    </citation>
    <scope>NUCLEOTIDE SEQUENCE [LARGE SCALE GENOMIC DNA]</scope>
    <source>
        <strain evidence="2">CCTCC AB 2013263</strain>
    </source>
</reference>
<evidence type="ECO:0000313" key="2">
    <source>
        <dbReference type="Proteomes" id="UP001595748"/>
    </source>
</evidence>
<gene>
    <name evidence="1" type="ORF">ACFOPQ_05315</name>
</gene>
<sequence>MSQPPIMYFVATGSRLAGQHPQLGVITSPRSSISAGVREGRPWIADCDIFSKDGYSQDAYFTHLERMAPWRKACRFIVVPDCPGDGEGTLHGYYAMAEMLAPLGYPLAYVFQDGAEKLPLPPCDYTFIGGTNDWRMRHAAGLIQRAHDAGLGCHVGRVNSGKRLAMLAQAGADSADGTYLSYVGVEQGLADVTRWLQEANQPRLLQRS</sequence>
<dbReference type="RefSeq" id="WP_380076332.1">
    <property type="nucleotide sequence ID" value="NZ_JBHRZF010000047.1"/>
</dbReference>
<accession>A0ABV8A6X7</accession>
<comment type="caution">
    <text evidence="1">The sequence shown here is derived from an EMBL/GenBank/DDBJ whole genome shotgun (WGS) entry which is preliminary data.</text>
</comment>
<keyword evidence="2" id="KW-1185">Reference proteome</keyword>
<organism evidence="1 2">
    <name type="scientific">Deinococcus antarcticus</name>
    <dbReference type="NCBI Taxonomy" id="1298767"/>
    <lineage>
        <taxon>Bacteria</taxon>
        <taxon>Thermotogati</taxon>
        <taxon>Deinococcota</taxon>
        <taxon>Deinococci</taxon>
        <taxon>Deinococcales</taxon>
        <taxon>Deinococcaceae</taxon>
        <taxon>Deinococcus</taxon>
    </lineage>
</organism>
<name>A0ABV8A6X7_9DEIO</name>